<reference evidence="2 3" key="1">
    <citation type="submission" date="2018-10" db="EMBL/GenBank/DDBJ databases">
        <title>Isolation from cow dung.</title>
        <authorList>
            <person name="Ling L."/>
        </authorList>
    </citation>
    <scope>NUCLEOTIDE SEQUENCE [LARGE SCALE GENOMIC DNA]</scope>
    <source>
        <strain evidence="2 3">NEAU-LL90</strain>
    </source>
</reference>
<comment type="caution">
    <text evidence="2">The sequence shown here is derived from an EMBL/GenBank/DDBJ whole genome shotgun (WGS) entry which is preliminary data.</text>
</comment>
<evidence type="ECO:0000313" key="2">
    <source>
        <dbReference type="EMBL" id="RMI29513.1"/>
    </source>
</evidence>
<dbReference type="Proteomes" id="UP000279275">
    <property type="component" value="Unassembled WGS sequence"/>
</dbReference>
<gene>
    <name evidence="2" type="ORF">EBN03_25930</name>
</gene>
<dbReference type="EMBL" id="RFFH01000014">
    <property type="protein sequence ID" value="RMI29513.1"/>
    <property type="molecule type" value="Genomic_DNA"/>
</dbReference>
<feature type="region of interest" description="Disordered" evidence="1">
    <location>
        <begin position="54"/>
        <end position="115"/>
    </location>
</feature>
<keyword evidence="3" id="KW-1185">Reference proteome</keyword>
<evidence type="ECO:0000313" key="3">
    <source>
        <dbReference type="Proteomes" id="UP000279275"/>
    </source>
</evidence>
<dbReference type="AlphaFoldDB" id="A0A3M2KZ15"/>
<organism evidence="2 3">
    <name type="scientific">Nocardia stercoris</name>
    <dbReference type="NCBI Taxonomy" id="2483361"/>
    <lineage>
        <taxon>Bacteria</taxon>
        <taxon>Bacillati</taxon>
        <taxon>Actinomycetota</taxon>
        <taxon>Actinomycetes</taxon>
        <taxon>Mycobacteriales</taxon>
        <taxon>Nocardiaceae</taxon>
        <taxon>Nocardia</taxon>
    </lineage>
</organism>
<proteinExistence type="predicted"/>
<evidence type="ECO:0000256" key="1">
    <source>
        <dbReference type="SAM" id="MobiDB-lite"/>
    </source>
</evidence>
<accession>A0A3M2KZ15</accession>
<name>A0A3M2KZ15_9NOCA</name>
<sequence length="136" mass="13736">MDSGATQNVSLDSAGGGDSAALASGALGYGGLGGMTNLSLVRGGMGSMPGTASGFRMPGSWQNGGKAFGAGTAVEEPEPIAPRRAVSVTGPRNQRRRDPEKRSGKVIVPGEPEDVPVLELPPEIGVIGYSLDDQEA</sequence>
<protein>
    <submittedName>
        <fullName evidence="2">Uncharacterized protein</fullName>
    </submittedName>
</protein>